<gene>
    <name evidence="1" type="ORF">LOAG_14659</name>
</gene>
<dbReference type="GeneID" id="9952139"/>
<proteinExistence type="predicted"/>
<reference evidence="1" key="1">
    <citation type="submission" date="2012-04" db="EMBL/GenBank/DDBJ databases">
        <title>The Genome Sequence of Loa loa.</title>
        <authorList>
            <consortium name="The Broad Institute Genome Sequencing Platform"/>
            <consortium name="Broad Institute Genome Sequencing Center for Infectious Disease"/>
            <person name="Nutman T.B."/>
            <person name="Fink D.L."/>
            <person name="Russ C."/>
            <person name="Young S."/>
            <person name="Zeng Q."/>
            <person name="Gargeya S."/>
            <person name="Alvarado L."/>
            <person name="Berlin A."/>
            <person name="Chapman S.B."/>
            <person name="Chen Z."/>
            <person name="Freedman E."/>
            <person name="Gellesch M."/>
            <person name="Goldberg J."/>
            <person name="Griggs A."/>
            <person name="Gujja S."/>
            <person name="Heilman E.R."/>
            <person name="Heiman D."/>
            <person name="Howarth C."/>
            <person name="Mehta T."/>
            <person name="Neiman D."/>
            <person name="Pearson M."/>
            <person name="Roberts A."/>
            <person name="Saif S."/>
            <person name="Shea T."/>
            <person name="Shenoy N."/>
            <person name="Sisk P."/>
            <person name="Stolte C."/>
            <person name="Sykes S."/>
            <person name="White J."/>
            <person name="Yandava C."/>
            <person name="Haas B."/>
            <person name="Henn M.R."/>
            <person name="Nusbaum C."/>
            <person name="Birren B."/>
        </authorList>
    </citation>
    <scope>NUCLEOTIDE SEQUENCE [LARGE SCALE GENOMIC DNA]</scope>
</reference>
<evidence type="ECO:0000313" key="1">
    <source>
        <dbReference type="EMBL" id="EFO13869.1"/>
    </source>
</evidence>
<dbReference type="EMBL" id="JH712212">
    <property type="protein sequence ID" value="EFO13869.1"/>
    <property type="molecule type" value="Genomic_DNA"/>
</dbReference>
<dbReference type="CTD" id="9952139"/>
<name>A0A1S0THD7_LOALO</name>
<accession>A0A1S0THD7</accession>
<dbReference type="InParanoid" id="A0A1S0THD7"/>
<organism evidence="1">
    <name type="scientific">Loa loa</name>
    <name type="common">Eye worm</name>
    <name type="synonym">Filaria loa</name>
    <dbReference type="NCBI Taxonomy" id="7209"/>
    <lineage>
        <taxon>Eukaryota</taxon>
        <taxon>Metazoa</taxon>
        <taxon>Ecdysozoa</taxon>
        <taxon>Nematoda</taxon>
        <taxon>Chromadorea</taxon>
        <taxon>Rhabditida</taxon>
        <taxon>Spirurina</taxon>
        <taxon>Spiruromorpha</taxon>
        <taxon>Filarioidea</taxon>
        <taxon>Onchocercidae</taxon>
        <taxon>Loa</taxon>
    </lineage>
</organism>
<sequence length="50" mass="5927">RTPYIYYELLGESVGPPEKPYDFKEPELKMINNNLFISLSIYPSIYKLEL</sequence>
<dbReference type="KEGG" id="loa:LOAG_14659"/>
<dbReference type="RefSeq" id="XP_003150200.1">
    <property type="nucleotide sequence ID" value="XM_003150152.1"/>
</dbReference>
<dbReference type="AlphaFoldDB" id="A0A1S0THD7"/>
<feature type="non-terminal residue" evidence="1">
    <location>
        <position position="1"/>
    </location>
</feature>
<protein>
    <submittedName>
        <fullName evidence="1">Uncharacterized protein</fullName>
    </submittedName>
</protein>